<gene>
    <name evidence="3" type="ORF">CLG94_05930</name>
</gene>
<dbReference type="PANTHER" id="PTHR38591">
    <property type="entry name" value="HYDROLASE"/>
    <property type="match status" value="1"/>
</dbReference>
<reference evidence="3 4" key="1">
    <citation type="submission" date="2017-09" db="EMBL/GenBank/DDBJ databases">
        <title>Bloom of a denitrifying methanotroph, Candidatus Methylomirabilis limnetica, in a deep stratified lake.</title>
        <authorList>
            <person name="Graf J.S."/>
            <person name="Marchant H.K."/>
            <person name="Tienken D."/>
            <person name="Hach P.F."/>
            <person name="Brand A."/>
            <person name="Schubert C.J."/>
            <person name="Kuypers M.M."/>
            <person name="Milucka J."/>
        </authorList>
    </citation>
    <scope>NUCLEOTIDE SEQUENCE [LARGE SCALE GENOMIC DNA]</scope>
    <source>
        <strain evidence="3 4">Zug</strain>
    </source>
</reference>
<dbReference type="InterPro" id="IPR023374">
    <property type="entry name" value="AttH-like_dom_sf"/>
</dbReference>
<comment type="caution">
    <text evidence="3">The sequence shown here is derived from an EMBL/GenBank/DDBJ whole genome shotgun (WGS) entry which is preliminary data.</text>
</comment>
<feature type="signal peptide" evidence="1">
    <location>
        <begin position="1"/>
        <end position="24"/>
    </location>
</feature>
<dbReference type="Gene3D" id="2.40.370.10">
    <property type="entry name" value="AttH-like domain"/>
    <property type="match status" value="2"/>
</dbReference>
<reference evidence="4" key="2">
    <citation type="journal article" date="2018" name="Environ. Microbiol.">
        <title>Bloom of a denitrifying methanotroph, 'Candidatus Methylomirabilis limnetica', in a deep stratified lake.</title>
        <authorList>
            <person name="Graf J.S."/>
            <person name="Mayr M.J."/>
            <person name="Marchant H.K."/>
            <person name="Tienken D."/>
            <person name="Hach P.F."/>
            <person name="Brand A."/>
            <person name="Schubert C.J."/>
            <person name="Kuypers M.M."/>
            <person name="Milucka J."/>
        </authorList>
    </citation>
    <scope>NUCLEOTIDE SEQUENCE [LARGE SCALE GENOMIC DNA]</scope>
    <source>
        <strain evidence="4">Zug</strain>
    </source>
</reference>
<feature type="chain" id="PRO_5015456475" evidence="1">
    <location>
        <begin position="25"/>
        <end position="369"/>
    </location>
</feature>
<proteinExistence type="predicted"/>
<accession>A0A2T4TYJ2</accession>
<evidence type="ECO:0000259" key="2">
    <source>
        <dbReference type="Pfam" id="PF07143"/>
    </source>
</evidence>
<evidence type="ECO:0000313" key="3">
    <source>
        <dbReference type="EMBL" id="PTL36194.1"/>
    </source>
</evidence>
<protein>
    <submittedName>
        <fullName evidence="3">Carotenoid 1,2-hydratase</fullName>
    </submittedName>
</protein>
<dbReference type="Pfam" id="PF07143">
    <property type="entry name" value="CrtC"/>
    <property type="match status" value="1"/>
</dbReference>
<keyword evidence="4" id="KW-1185">Reference proteome</keyword>
<name>A0A2T4TYJ2_9BACT</name>
<evidence type="ECO:0000313" key="4">
    <source>
        <dbReference type="Proteomes" id="UP000241436"/>
    </source>
</evidence>
<dbReference type="AlphaFoldDB" id="A0A2T4TYJ2"/>
<dbReference type="Pfam" id="PF17186">
    <property type="entry name" value="Lipocalin_9"/>
    <property type="match status" value="1"/>
</dbReference>
<dbReference type="EMBL" id="NVQC01000017">
    <property type="protein sequence ID" value="PTL36194.1"/>
    <property type="molecule type" value="Genomic_DNA"/>
</dbReference>
<dbReference type="PANTHER" id="PTHR38591:SF1">
    <property type="entry name" value="BLL1000 PROTEIN"/>
    <property type="match status" value="1"/>
</dbReference>
<feature type="domain" description="AttH" evidence="2">
    <location>
        <begin position="51"/>
        <end position="223"/>
    </location>
</feature>
<dbReference type="InterPro" id="IPR010791">
    <property type="entry name" value="AttH_dom"/>
</dbReference>
<organism evidence="3 4">
    <name type="scientific">Candidatus Methylomirabilis limnetica</name>
    <dbReference type="NCBI Taxonomy" id="2033718"/>
    <lineage>
        <taxon>Bacteria</taxon>
        <taxon>Candidatus Methylomirabilota</taxon>
        <taxon>Candidatus Methylomirabilia</taxon>
        <taxon>Candidatus Methylomirabilales</taxon>
        <taxon>Candidatus Methylomirabilaceae</taxon>
        <taxon>Candidatus Methylomirabilis</taxon>
    </lineage>
</organism>
<dbReference type="Proteomes" id="UP000241436">
    <property type="component" value="Unassembled WGS sequence"/>
</dbReference>
<dbReference type="OrthoDB" id="9770826at2"/>
<evidence type="ECO:0000256" key="1">
    <source>
        <dbReference type="SAM" id="SignalP"/>
    </source>
</evidence>
<dbReference type="RefSeq" id="WP_107561941.1">
    <property type="nucleotide sequence ID" value="NZ_NVQC01000017.1"/>
</dbReference>
<dbReference type="SUPFAM" id="SSF159245">
    <property type="entry name" value="AttH-like"/>
    <property type="match status" value="1"/>
</dbReference>
<sequence>MRGRGFRIAVVALLCLLSGTGAQAEGVFRRALPGYRFAFPQDHASHPDFKTEWWYYSGHLQTEDGQRFGYQLTFFRVGVDPALRGNSRSRWAVADLHLAHFAISDLTHRRFQYRERRSRGALDSAGALTKGFKVWNGPWEASGDGKAQHLTAHAPGYAIDLTMIPTKPPAIHGSNGVIQKASGPGHASHYYSLTRMTTNGTLTFAGRPQTVTGSTWMDHEFGSNQFTASQVGWDWFAIQLTDGVDLMLYQLRLTDGRPDPHSSGSLIYPDGRIEHLPFSAFRLTPQEVWQSPKSGGRYPIRWRIQVPGRRLYLSVQVAFPDQELNTSGSTQVTYWEGSVSASGTAGDLPISGVGYLEMTGYAAPFRQPL</sequence>
<keyword evidence="1" id="KW-0732">Signal</keyword>